<dbReference type="Gene3D" id="3.90.180.10">
    <property type="entry name" value="Medium-chain alcohol dehydrogenases, catalytic domain"/>
    <property type="match status" value="1"/>
</dbReference>
<dbReference type="InterPro" id="IPR014189">
    <property type="entry name" value="Quinone_OxRdtase_PIG3"/>
</dbReference>
<organism evidence="4 5">
    <name type="scientific">Auraticoccus cholistanensis</name>
    <dbReference type="NCBI Taxonomy" id="2656650"/>
    <lineage>
        <taxon>Bacteria</taxon>
        <taxon>Bacillati</taxon>
        <taxon>Actinomycetota</taxon>
        <taxon>Actinomycetes</taxon>
        <taxon>Propionibacteriales</taxon>
        <taxon>Propionibacteriaceae</taxon>
        <taxon>Auraticoccus</taxon>
    </lineage>
</organism>
<feature type="domain" description="Enoyl reductase (ER)" evidence="3">
    <location>
        <begin position="10"/>
        <end position="320"/>
    </location>
</feature>
<reference evidence="4 5" key="1">
    <citation type="submission" date="2019-12" db="EMBL/GenBank/DDBJ databases">
        <title>Auraticoccus cholistani sp. nov., an actinomycete isolated from soil of Cholistan desert.</title>
        <authorList>
            <person name="Cheema M.T."/>
        </authorList>
    </citation>
    <scope>NUCLEOTIDE SEQUENCE [LARGE SCALE GENOMIC DNA]</scope>
    <source>
        <strain evidence="4 5">F435</strain>
    </source>
</reference>
<gene>
    <name evidence="4" type="ORF">GC722_02155</name>
</gene>
<dbReference type="RefSeq" id="WP_156607500.1">
    <property type="nucleotide sequence ID" value="NZ_WPCU01000003.1"/>
</dbReference>
<keyword evidence="1" id="KW-0521">NADP</keyword>
<dbReference type="NCBIfam" id="TIGR02824">
    <property type="entry name" value="quinone_pig3"/>
    <property type="match status" value="1"/>
</dbReference>
<dbReference type="Gene3D" id="3.40.50.720">
    <property type="entry name" value="NAD(P)-binding Rossmann-like Domain"/>
    <property type="match status" value="1"/>
</dbReference>
<dbReference type="Pfam" id="PF08240">
    <property type="entry name" value="ADH_N"/>
    <property type="match status" value="1"/>
</dbReference>
<dbReference type="AlphaFoldDB" id="A0A6A9UT40"/>
<comment type="caution">
    <text evidence="4">The sequence shown here is derived from an EMBL/GenBank/DDBJ whole genome shotgun (WGS) entry which is preliminary data.</text>
</comment>
<dbReference type="SMART" id="SM00829">
    <property type="entry name" value="PKS_ER"/>
    <property type="match status" value="1"/>
</dbReference>
<dbReference type="GO" id="GO:0016651">
    <property type="term" value="F:oxidoreductase activity, acting on NAD(P)H"/>
    <property type="evidence" value="ECO:0007669"/>
    <property type="project" value="TreeGrafter"/>
</dbReference>
<dbReference type="Proteomes" id="UP000435304">
    <property type="component" value="Unassembled WGS sequence"/>
</dbReference>
<protein>
    <submittedName>
        <fullName evidence="4">Zinc-binding dehydrogenase</fullName>
    </submittedName>
</protein>
<sequence length="322" mass="33140">MRAVLCDGSGGPEVLHVGEVEDPRPGPGEVLVQVVAAGVNRADLLQRQGHYPPPPGASELLGLECSGTVAEVGAGVTGWQAGDPCVALLAGGGYAERVVVPAGQLLPPPPGVDLVSAAGLVEVAATVVSNLDHARLGAGATLLVHGGAGGIGSFAIQYARALGCRVLATAGTEDKRRYCRELGADEAVDYTGDWPAAVRAAAPAGVDAVLDVMGARYLADNVSVLAPDGHLLVIGMQGGRRAELDLGALLARRGSISALALRSRPVEQKSAICERVRELVWPMLAEGRVRPAHETRFALAEAAEAHRWMESGQSHGKIVLVV</sequence>
<dbReference type="InterPro" id="IPR013149">
    <property type="entry name" value="ADH-like_C"/>
</dbReference>
<dbReference type="SUPFAM" id="SSF51735">
    <property type="entry name" value="NAD(P)-binding Rossmann-fold domains"/>
    <property type="match status" value="1"/>
</dbReference>
<dbReference type="InterPro" id="IPR036291">
    <property type="entry name" value="NAD(P)-bd_dom_sf"/>
</dbReference>
<keyword evidence="2" id="KW-0560">Oxidoreductase</keyword>
<dbReference type="CDD" id="cd05276">
    <property type="entry name" value="p53_inducible_oxidoreductase"/>
    <property type="match status" value="1"/>
</dbReference>
<evidence type="ECO:0000256" key="2">
    <source>
        <dbReference type="ARBA" id="ARBA00023002"/>
    </source>
</evidence>
<accession>A0A6A9UT40</accession>
<proteinExistence type="predicted"/>
<evidence type="ECO:0000259" key="3">
    <source>
        <dbReference type="SMART" id="SM00829"/>
    </source>
</evidence>
<dbReference type="GO" id="GO:0070402">
    <property type="term" value="F:NADPH binding"/>
    <property type="evidence" value="ECO:0007669"/>
    <property type="project" value="TreeGrafter"/>
</dbReference>
<dbReference type="PANTHER" id="PTHR48106:SF8">
    <property type="entry name" value="OS02G0805600 PROTEIN"/>
    <property type="match status" value="1"/>
</dbReference>
<dbReference type="EMBL" id="WPCU01000003">
    <property type="protein sequence ID" value="MVA74842.1"/>
    <property type="molecule type" value="Genomic_DNA"/>
</dbReference>
<dbReference type="InterPro" id="IPR020843">
    <property type="entry name" value="ER"/>
</dbReference>
<name>A0A6A9UT40_9ACTN</name>
<evidence type="ECO:0000313" key="4">
    <source>
        <dbReference type="EMBL" id="MVA74842.1"/>
    </source>
</evidence>
<evidence type="ECO:0000256" key="1">
    <source>
        <dbReference type="ARBA" id="ARBA00022857"/>
    </source>
</evidence>
<dbReference type="InterPro" id="IPR011032">
    <property type="entry name" value="GroES-like_sf"/>
</dbReference>
<dbReference type="SUPFAM" id="SSF50129">
    <property type="entry name" value="GroES-like"/>
    <property type="match status" value="1"/>
</dbReference>
<dbReference type="Pfam" id="PF00107">
    <property type="entry name" value="ADH_zinc_N"/>
    <property type="match status" value="1"/>
</dbReference>
<evidence type="ECO:0000313" key="5">
    <source>
        <dbReference type="Proteomes" id="UP000435304"/>
    </source>
</evidence>
<dbReference type="PANTHER" id="PTHR48106">
    <property type="entry name" value="QUINONE OXIDOREDUCTASE PIG3-RELATED"/>
    <property type="match status" value="1"/>
</dbReference>
<dbReference type="InterPro" id="IPR013154">
    <property type="entry name" value="ADH-like_N"/>
</dbReference>
<keyword evidence="5" id="KW-1185">Reference proteome</keyword>